<protein>
    <submittedName>
        <fullName evidence="3">Uncharacterized protein</fullName>
    </submittedName>
</protein>
<name>A0ABX8ZN05_9SPHN</name>
<dbReference type="EMBL" id="CP081295">
    <property type="protein sequence ID" value="QZD90398.1"/>
    <property type="molecule type" value="Genomic_DNA"/>
</dbReference>
<evidence type="ECO:0000313" key="4">
    <source>
        <dbReference type="Proteomes" id="UP000824281"/>
    </source>
</evidence>
<keyword evidence="2" id="KW-0964">Secreted</keyword>
<organism evidence="3 4">
    <name type="scientific">Qipengyuania aurantiaca</name>
    <dbReference type="NCBI Taxonomy" id="2867233"/>
    <lineage>
        <taxon>Bacteria</taxon>
        <taxon>Pseudomonadati</taxon>
        <taxon>Pseudomonadota</taxon>
        <taxon>Alphaproteobacteria</taxon>
        <taxon>Sphingomonadales</taxon>
        <taxon>Erythrobacteraceae</taxon>
        <taxon>Qipengyuania</taxon>
    </lineage>
</organism>
<reference evidence="3 4" key="1">
    <citation type="submission" date="2021-08" db="EMBL/GenBank/DDBJ databases">
        <title>Comparative Genomics Analysis of the Genus Qipengyuania Reveals Extensive Genetic Diversity and Metabolic Versatility, Including the Description of Fifteen Novel Species.</title>
        <authorList>
            <person name="Liu Y."/>
        </authorList>
    </citation>
    <scope>NUCLEOTIDE SEQUENCE [LARGE SCALE GENOMIC DNA]</scope>
    <source>
        <strain evidence="3 4">1NDH13</strain>
    </source>
</reference>
<accession>A0ABX8ZN05</accession>
<dbReference type="SUPFAM" id="SSF57283">
    <property type="entry name" value="PMP inhibitors"/>
    <property type="match status" value="1"/>
</dbReference>
<keyword evidence="4" id="KW-1185">Reference proteome</keyword>
<dbReference type="InterPro" id="IPR036201">
    <property type="entry name" value="Pacifastin_dom_sf"/>
</dbReference>
<evidence type="ECO:0000256" key="2">
    <source>
        <dbReference type="ARBA" id="ARBA00022525"/>
    </source>
</evidence>
<sequence>MSRGQHHKRLAWVTAAGLGLAAVAGGLGIAMPPGETLWHLIAAPQEDGLWEFKTIDGRDVSLVGYSIRVHWGEVSQWYNGCNYCGTSDDGGQICTLQACIERPSDRLYYRFLHGPYTMEVEGDRMVLTVPGHRAVLQRFTEQKF</sequence>
<evidence type="ECO:0000313" key="3">
    <source>
        <dbReference type="EMBL" id="QZD90398.1"/>
    </source>
</evidence>
<comment type="subcellular location">
    <subcellularLocation>
        <location evidence="1">Secreted</location>
    </subcellularLocation>
</comment>
<dbReference type="RefSeq" id="WP_221425868.1">
    <property type="nucleotide sequence ID" value="NZ_CP081295.1"/>
</dbReference>
<evidence type="ECO:0000256" key="1">
    <source>
        <dbReference type="ARBA" id="ARBA00004613"/>
    </source>
</evidence>
<dbReference type="Proteomes" id="UP000824281">
    <property type="component" value="Chromosome"/>
</dbReference>
<proteinExistence type="predicted"/>
<gene>
    <name evidence="3" type="ORF">K3148_03115</name>
</gene>